<dbReference type="EC" id="3.4.26.1" evidence="10"/>
<evidence type="ECO:0000256" key="6">
    <source>
        <dbReference type="ARBA" id="ARBA00022824"/>
    </source>
</evidence>
<dbReference type="EMBL" id="JANBUO010000413">
    <property type="protein sequence ID" value="KAJ2804325.1"/>
    <property type="molecule type" value="Genomic_DNA"/>
</dbReference>
<dbReference type="AlphaFoldDB" id="A0A9W8I2A0"/>
<dbReference type="Pfam" id="PF02517">
    <property type="entry name" value="Rce1-like"/>
    <property type="match status" value="1"/>
</dbReference>
<dbReference type="GO" id="GO:0005789">
    <property type="term" value="C:endoplasmic reticulum membrane"/>
    <property type="evidence" value="ECO:0007669"/>
    <property type="project" value="UniProtKB-SubCell"/>
</dbReference>
<comment type="caution">
    <text evidence="13">The sequence shown here is derived from an EMBL/GenBank/DDBJ whole genome shotgun (WGS) entry which is preliminary data.</text>
</comment>
<dbReference type="InterPro" id="IPR003675">
    <property type="entry name" value="Rce1/LyrA-like_dom"/>
</dbReference>
<keyword evidence="8 11" id="KW-0472">Membrane</keyword>
<evidence type="ECO:0000256" key="8">
    <source>
        <dbReference type="ARBA" id="ARBA00023136"/>
    </source>
</evidence>
<reference evidence="13" key="1">
    <citation type="submission" date="2022-07" db="EMBL/GenBank/DDBJ databases">
        <title>Phylogenomic reconstructions and comparative analyses of Kickxellomycotina fungi.</title>
        <authorList>
            <person name="Reynolds N.K."/>
            <person name="Stajich J.E."/>
            <person name="Barry K."/>
            <person name="Grigoriev I.V."/>
            <person name="Crous P."/>
            <person name="Smith M.E."/>
        </authorList>
    </citation>
    <scope>NUCLEOTIDE SEQUENCE</scope>
    <source>
        <strain evidence="13">NRRL 1565</strain>
    </source>
</reference>
<evidence type="ECO:0000256" key="4">
    <source>
        <dbReference type="ARBA" id="ARBA00022692"/>
    </source>
</evidence>
<feature type="transmembrane region" description="Helical" evidence="11">
    <location>
        <begin position="69"/>
        <end position="90"/>
    </location>
</feature>
<evidence type="ECO:0000256" key="2">
    <source>
        <dbReference type="ARBA" id="ARBA00006897"/>
    </source>
</evidence>
<evidence type="ECO:0000256" key="10">
    <source>
        <dbReference type="ARBA" id="ARBA00049729"/>
    </source>
</evidence>
<proteinExistence type="inferred from homology"/>
<evidence type="ECO:0000256" key="7">
    <source>
        <dbReference type="ARBA" id="ARBA00022989"/>
    </source>
</evidence>
<evidence type="ECO:0000259" key="12">
    <source>
        <dbReference type="Pfam" id="PF02517"/>
    </source>
</evidence>
<evidence type="ECO:0000256" key="9">
    <source>
        <dbReference type="ARBA" id="ARBA00047280"/>
    </source>
</evidence>
<keyword evidence="7 11" id="KW-1133">Transmembrane helix</keyword>
<name>A0A9W8I2A0_9FUNG</name>
<feature type="non-terminal residue" evidence="13">
    <location>
        <position position="190"/>
    </location>
</feature>
<dbReference type="GO" id="GO:0071586">
    <property type="term" value="P:CAAX-box protein processing"/>
    <property type="evidence" value="ECO:0007669"/>
    <property type="project" value="InterPro"/>
</dbReference>
<dbReference type="PANTHER" id="PTHR13046:SF0">
    <property type="entry name" value="CAAX PRENYL PROTEASE 2"/>
    <property type="match status" value="1"/>
</dbReference>
<dbReference type="OrthoDB" id="271604at2759"/>
<evidence type="ECO:0000256" key="1">
    <source>
        <dbReference type="ARBA" id="ARBA00004477"/>
    </source>
</evidence>
<dbReference type="GO" id="GO:0004222">
    <property type="term" value="F:metalloendopeptidase activity"/>
    <property type="evidence" value="ECO:0007669"/>
    <property type="project" value="InterPro"/>
</dbReference>
<comment type="subcellular location">
    <subcellularLocation>
        <location evidence="1">Endoplasmic reticulum membrane</location>
        <topology evidence="1">Multi-pass membrane protein</topology>
    </subcellularLocation>
</comment>
<feature type="domain" description="CAAX prenyl protease 2/Lysostaphin resistance protein A-like" evidence="12">
    <location>
        <begin position="115"/>
        <end position="169"/>
    </location>
</feature>
<keyword evidence="3 13" id="KW-0645">Protease</keyword>
<evidence type="ECO:0000256" key="3">
    <source>
        <dbReference type="ARBA" id="ARBA00022670"/>
    </source>
</evidence>
<dbReference type="InterPro" id="IPR039731">
    <property type="entry name" value="Rce1"/>
</dbReference>
<keyword evidence="4 11" id="KW-0812">Transmembrane</keyword>
<comment type="catalytic activity">
    <reaction evidence="9">
        <text>Hydrolyzes the peptide bond -P2-(S-farnesyl or geranylgeranyl)C-P1'-P2'-P3'-COOH where P1' and P2' are amino acids with aliphatic sidechains and P3' is any C-terminal residue.</text>
        <dbReference type="EC" id="3.4.26.1"/>
    </reaction>
</comment>
<keyword evidence="5" id="KW-0378">Hydrolase</keyword>
<accession>A0A9W8I2A0</accession>
<dbReference type="PANTHER" id="PTHR13046">
    <property type="entry name" value="PROTEASE U48 CAAX PRENYL PROTEASE RCE1"/>
    <property type="match status" value="1"/>
</dbReference>
<evidence type="ECO:0000256" key="11">
    <source>
        <dbReference type="SAM" id="Phobius"/>
    </source>
</evidence>
<keyword evidence="6" id="KW-0256">Endoplasmic reticulum</keyword>
<evidence type="ECO:0000313" key="14">
    <source>
        <dbReference type="Proteomes" id="UP001140094"/>
    </source>
</evidence>
<gene>
    <name evidence="13" type="primary">RCE1</name>
    <name evidence="13" type="ORF">H4R20_002554</name>
</gene>
<sequence length="190" mass="20874">MALLPVDGANIHDRDNPHIIKRRMLGVSVATLLSLVISAFVLRRWQPADAGDNDIAATLAQLGLAGHTALPSMLVSLVLVAVLFLGPLILDNLNGVFTWENLRRIPKSLWNQPEYMRNYVVGPITEELVFRSSVVPLWTTAGLSNSMCVFVSPVIFGVAHVHRAISLYAMDNQKLSKVLLSTAVQLTYTM</sequence>
<keyword evidence="14" id="KW-1185">Reference proteome</keyword>
<protein>
    <recommendedName>
        <fullName evidence="10">intramembrane prenyl-peptidase Rce1</fullName>
        <ecNumber evidence="10">3.4.26.1</ecNumber>
    </recommendedName>
</protein>
<dbReference type="Proteomes" id="UP001140094">
    <property type="component" value="Unassembled WGS sequence"/>
</dbReference>
<organism evidence="13 14">
    <name type="scientific">Coemansia guatemalensis</name>
    <dbReference type="NCBI Taxonomy" id="2761395"/>
    <lineage>
        <taxon>Eukaryota</taxon>
        <taxon>Fungi</taxon>
        <taxon>Fungi incertae sedis</taxon>
        <taxon>Zoopagomycota</taxon>
        <taxon>Kickxellomycotina</taxon>
        <taxon>Kickxellomycetes</taxon>
        <taxon>Kickxellales</taxon>
        <taxon>Kickxellaceae</taxon>
        <taxon>Coemansia</taxon>
    </lineage>
</organism>
<feature type="transmembrane region" description="Helical" evidence="11">
    <location>
        <begin position="24"/>
        <end position="42"/>
    </location>
</feature>
<evidence type="ECO:0000256" key="5">
    <source>
        <dbReference type="ARBA" id="ARBA00022801"/>
    </source>
</evidence>
<comment type="similarity">
    <text evidence="2">Belongs to the peptidase U48 family.</text>
</comment>
<evidence type="ECO:0000313" key="13">
    <source>
        <dbReference type="EMBL" id="KAJ2804325.1"/>
    </source>
</evidence>